<feature type="domain" description="DUF4246" evidence="2">
    <location>
        <begin position="39"/>
        <end position="443"/>
    </location>
</feature>
<dbReference type="InterPro" id="IPR049192">
    <property type="entry name" value="DUF4246_C"/>
</dbReference>
<reference evidence="3 4" key="1">
    <citation type="journal article" date="2011" name="PLoS Genet.">
        <title>Genomic analysis of the necrotrophic fungal pathogens Sclerotinia sclerotiorum and Botrytis cinerea.</title>
        <authorList>
            <person name="Amselem J."/>
            <person name="Cuomo C.A."/>
            <person name="van Kan J.A."/>
            <person name="Viaud M."/>
            <person name="Benito E.P."/>
            <person name="Couloux A."/>
            <person name="Coutinho P.M."/>
            <person name="de Vries R.P."/>
            <person name="Dyer P.S."/>
            <person name="Fillinger S."/>
            <person name="Fournier E."/>
            <person name="Gout L."/>
            <person name="Hahn M."/>
            <person name="Kohn L."/>
            <person name="Lapalu N."/>
            <person name="Plummer K.M."/>
            <person name="Pradier J.M."/>
            <person name="Quevillon E."/>
            <person name="Sharon A."/>
            <person name="Simon A."/>
            <person name="ten Have A."/>
            <person name="Tudzynski B."/>
            <person name="Tudzynski P."/>
            <person name="Wincker P."/>
            <person name="Andrew M."/>
            <person name="Anthouard V."/>
            <person name="Beever R.E."/>
            <person name="Beffa R."/>
            <person name="Benoit I."/>
            <person name="Bouzid O."/>
            <person name="Brault B."/>
            <person name="Chen Z."/>
            <person name="Choquer M."/>
            <person name="Collemare J."/>
            <person name="Cotton P."/>
            <person name="Danchin E.G."/>
            <person name="Da Silva C."/>
            <person name="Gautier A."/>
            <person name="Giraud C."/>
            <person name="Giraud T."/>
            <person name="Gonzalez C."/>
            <person name="Grossetete S."/>
            <person name="Guldener U."/>
            <person name="Henrissat B."/>
            <person name="Howlett B.J."/>
            <person name="Kodira C."/>
            <person name="Kretschmer M."/>
            <person name="Lappartient A."/>
            <person name="Leroch M."/>
            <person name="Levis C."/>
            <person name="Mauceli E."/>
            <person name="Neuveglise C."/>
            <person name="Oeser B."/>
            <person name="Pearson M."/>
            <person name="Poulain J."/>
            <person name="Poussereau N."/>
            <person name="Quesneville H."/>
            <person name="Rascle C."/>
            <person name="Schumacher J."/>
            <person name="Segurens B."/>
            <person name="Sexton A."/>
            <person name="Silva E."/>
            <person name="Sirven C."/>
            <person name="Soanes D.M."/>
            <person name="Talbot N.J."/>
            <person name="Templeton M."/>
            <person name="Yandava C."/>
            <person name="Yarden O."/>
            <person name="Zeng Q."/>
            <person name="Rollins J.A."/>
            <person name="Lebrun M.H."/>
            <person name="Dickman M."/>
        </authorList>
    </citation>
    <scope>NUCLEOTIDE SEQUENCE [LARGE SCALE GENOMIC DNA]</scope>
    <source>
        <strain evidence="3 4">B05.10</strain>
    </source>
</reference>
<dbReference type="VEuPathDB" id="FungiDB:Bcin14g01570"/>
<dbReference type="AlphaFoldDB" id="A0A384K2F0"/>
<dbReference type="KEGG" id="bfu:BCIN_14g01570"/>
<accession>A0A384K2F0</accession>
<dbReference type="RefSeq" id="XP_024552844.1">
    <property type="nucleotide sequence ID" value="XM_024697030.1"/>
</dbReference>
<feature type="region of interest" description="Disordered" evidence="1">
    <location>
        <begin position="266"/>
        <end position="288"/>
    </location>
</feature>
<name>A0A384K2F0_BOTFB</name>
<evidence type="ECO:0000313" key="4">
    <source>
        <dbReference type="Proteomes" id="UP000001798"/>
    </source>
</evidence>
<dbReference type="EMBL" id="CP009818">
    <property type="protein sequence ID" value="ATZ56952.1"/>
    <property type="molecule type" value="Genomic_DNA"/>
</dbReference>
<dbReference type="InterPro" id="IPR025340">
    <property type="entry name" value="DUF4246"/>
</dbReference>
<evidence type="ECO:0000259" key="2">
    <source>
        <dbReference type="Pfam" id="PF14033"/>
    </source>
</evidence>
<dbReference type="PANTHER" id="PTHR33119:SF1">
    <property type="entry name" value="FE2OG DIOXYGENASE DOMAIN-CONTAINING PROTEIN"/>
    <property type="match status" value="1"/>
</dbReference>
<keyword evidence="4" id="KW-1185">Reference proteome</keyword>
<sequence>MMSLTNFLTDIPDWHIGSFNDKDIAIWHEMAMKNQLISEKAWEWCLAELRDKARLFRTTNRVPALDAGACVSKSDINVPQPLKRELCTAIGELRAQFDNNDWQICRWDQQVVNLTDPSLYPLVYGKTKVLLDGGKVGLNGFSKSYGQGITTEIPRVHPKGSNVARAAYGLEKYGVPFYLDENLYRWSTNYQWLPCEVKFDGNSATSVRITSYINNLHPVKNKAIYGMIEQLIQLVIEPWNDCLLKGEHGRVPIRIRTYGAADQEEGLGKSLVPTESSDDDDHKHPEPGTAFTYEEWKEGKNGKSIVDQAVWKESFREKGLQVFVQIGSIELGKSDHPFSGNDWDIDGTRSEHIAATSICFYDVQNIVNMQISFRQKTYVSESAYNPLNDDLFARTFGIEKGGHYDDDGFHSAPATQELGSIAVKEERLLSWSNALQCKVELYEKHSCRTGTCEIH</sequence>
<dbReference type="PANTHER" id="PTHR33119">
    <property type="entry name" value="IFI3P"/>
    <property type="match status" value="1"/>
</dbReference>
<protein>
    <recommendedName>
        <fullName evidence="2">DUF4246 domain-containing protein</fullName>
    </recommendedName>
</protein>
<evidence type="ECO:0000256" key="1">
    <source>
        <dbReference type="SAM" id="MobiDB-lite"/>
    </source>
</evidence>
<reference evidence="3 4" key="3">
    <citation type="journal article" date="2017" name="Mol. Plant Pathol.">
        <title>A gapless genome sequence of the fungus Botrytis cinerea.</title>
        <authorList>
            <person name="Van Kan J.A."/>
            <person name="Stassen J.H."/>
            <person name="Mosbach A."/>
            <person name="Van Der Lee T.A."/>
            <person name="Faino L."/>
            <person name="Farmer A.D."/>
            <person name="Papasotiriou D.G."/>
            <person name="Zhou S."/>
            <person name="Seidl M.F."/>
            <person name="Cottam E."/>
            <person name="Edel D."/>
            <person name="Hahn M."/>
            <person name="Schwartz D.C."/>
            <person name="Dietrich R.A."/>
            <person name="Widdison S."/>
            <person name="Scalliet G."/>
        </authorList>
    </citation>
    <scope>NUCLEOTIDE SEQUENCE [LARGE SCALE GENOMIC DNA]</scope>
    <source>
        <strain evidence="3 4">B05.10</strain>
    </source>
</reference>
<dbReference type="GeneID" id="5433340"/>
<dbReference type="OrthoDB" id="415532at2759"/>
<reference evidence="3 4" key="2">
    <citation type="journal article" date="2012" name="Eukaryot. Cell">
        <title>Genome update of Botrytis cinerea strains B05.10 and T4.</title>
        <authorList>
            <person name="Staats M."/>
            <person name="van Kan J.A."/>
        </authorList>
    </citation>
    <scope>NUCLEOTIDE SEQUENCE [LARGE SCALE GENOMIC DNA]</scope>
    <source>
        <strain evidence="3 4">B05.10</strain>
    </source>
</reference>
<proteinExistence type="predicted"/>
<organism evidence="3 4">
    <name type="scientific">Botryotinia fuckeliana (strain B05.10)</name>
    <name type="common">Noble rot fungus</name>
    <name type="synonym">Botrytis cinerea</name>
    <dbReference type="NCBI Taxonomy" id="332648"/>
    <lineage>
        <taxon>Eukaryota</taxon>
        <taxon>Fungi</taxon>
        <taxon>Dikarya</taxon>
        <taxon>Ascomycota</taxon>
        <taxon>Pezizomycotina</taxon>
        <taxon>Leotiomycetes</taxon>
        <taxon>Helotiales</taxon>
        <taxon>Sclerotiniaceae</taxon>
        <taxon>Botrytis</taxon>
    </lineage>
</organism>
<gene>
    <name evidence="3" type="ORF">BCIN_14g01570</name>
</gene>
<dbReference type="Proteomes" id="UP000001798">
    <property type="component" value="Chromosome 14"/>
</dbReference>
<evidence type="ECO:0000313" key="3">
    <source>
        <dbReference type="EMBL" id="ATZ56952.1"/>
    </source>
</evidence>
<dbReference type="Pfam" id="PF14033">
    <property type="entry name" value="DUF4246"/>
    <property type="match status" value="1"/>
</dbReference>